<keyword evidence="3 6" id="KW-0812">Transmembrane</keyword>
<dbReference type="InterPro" id="IPR029044">
    <property type="entry name" value="Nucleotide-diphossugar_trans"/>
</dbReference>
<protein>
    <recommendedName>
        <fullName evidence="9">Glycosyltransferase 2-like domain-containing protein</fullName>
    </recommendedName>
</protein>
<evidence type="ECO:0000313" key="8">
    <source>
        <dbReference type="Proteomes" id="UP001230188"/>
    </source>
</evidence>
<evidence type="ECO:0000256" key="4">
    <source>
        <dbReference type="ARBA" id="ARBA00022989"/>
    </source>
</evidence>
<dbReference type="Gene3D" id="3.90.550.10">
    <property type="entry name" value="Spore Coat Polysaccharide Biosynthesis Protein SpsA, Chain A"/>
    <property type="match status" value="1"/>
</dbReference>
<evidence type="ECO:0000256" key="6">
    <source>
        <dbReference type="SAM" id="Phobius"/>
    </source>
</evidence>
<sequence>MLMATLVIAVAAQSEGRRRATWTPWRSLMKEHKQNNSKNKKAAAAVKVVGPHFDHYDMIDLWEMRVAGDPYAPPRNGLNKFVIVSWPRSTTNELVNTLNANPNIECQWEAMNPVRVGVHDWALVSTKERDANRSAFMRKLLEEKNPYKPGQQAAGFKVFYSQLTREEFDALVGPSYVKKIVVERQDLLATYVSQEFGFMTKAWTRRQTDNLSSSTAVKLRVDLDVFAEYRRLHDAWFAYAKHAAKKDPSSWLFVRSEDLTATPEAMRRIYAHIGVPTGPVLDFNPYQSRPLRERIANYREVAAVLGWPRAETDERRPRPVMTAGVVGPSMTLLLEPLWAPRVQGNKSPYVPAAAASASLFRLTPFVIISWPRSATRSLVRALQSSEHVECQGEAFSSHDVYASAWARTSIQDRDANRGAFMRSILERKNPAKPNQLAAGFALFPNQLTRREYDILVRPPHVKKIVVERRDVLATYVSHLLGLQAAPPSPGDRSVEQQIKHLKLHLDLDHYFLYKKIHSAWFDYARKASKKERRPPSSSSSSWLFLRSEALTNGPIAARRIYRHLGVPVGDIPRYYSPLSSAPMSQRISNYDDVAITLGLPARYSKAGIQDGADAMPPRRFDFYFYIRALFALLQRLWFAAVRRSRRDSSTKTEDGLARREQHNFFPFFLLLCAAVTLLPACVFATHRLVNLLRLLVFQSRSAPRRSPSGTTTTTTTTIIRTSREPPVTVQICCYNEATVIAKTIDAACSVDWPRSCLKVEILDDSTDAITSDVVDERCGAWRDRGFDVARRIRPMNPGATYVKSESLRFHHRTLQTDFVAVFDADHRPHHQFLRRAIPLFFFSDSRVAAVQCPWGFANRTENVLAQSCSLHLDAYFVVEQRARSLAFQFLSFDGTGGVWRRDAIDACGGWGTKTITEDLDLSYRAFIAGYVLRYVPNLVQDLELPSTISAYKAQQHRSTKGRAQVALKSLGFLWRSSLSFTAKVEALLHLTKPLACFSNIWLVLWAPLVFYYDEWSTPLILAALYPVAAYCLIALVAVLLKPPSPHLPEDARLANRLRRLHYILPSLCLALGQSAQDAFSFAEGLASLNSTFIRAKSERALVTKEELFDAGRRPKTKHRGSFSSCVVTKADRRRQRRSDTVVCRRRCQPRPFIAKTTTAIEFAMSAYVLLWGYYILLHSPHFRTARSTLACVAFTIITAASFAWFAVGTLVGEMYGDRRNTPGPPFGSPRASAPP</sequence>
<name>A0AAD7U5H4_9STRA</name>
<evidence type="ECO:0000256" key="2">
    <source>
        <dbReference type="ARBA" id="ARBA00022679"/>
    </source>
</evidence>
<dbReference type="SUPFAM" id="SSF53448">
    <property type="entry name" value="Nucleotide-diphospho-sugar transferases"/>
    <property type="match status" value="1"/>
</dbReference>
<feature type="transmembrane region" description="Helical" evidence="6">
    <location>
        <begin position="622"/>
        <end position="640"/>
    </location>
</feature>
<dbReference type="AlphaFoldDB" id="A0AAD7U5H4"/>
<accession>A0AAD7U5H4</accession>
<feature type="transmembrane region" description="Helical" evidence="6">
    <location>
        <begin position="1018"/>
        <end position="1040"/>
    </location>
</feature>
<organism evidence="7 8">
    <name type="scientific">Chrysophaeum taylorii</name>
    <dbReference type="NCBI Taxonomy" id="2483200"/>
    <lineage>
        <taxon>Eukaryota</taxon>
        <taxon>Sar</taxon>
        <taxon>Stramenopiles</taxon>
        <taxon>Ochrophyta</taxon>
        <taxon>Pelagophyceae</taxon>
        <taxon>Pelagomonadales</taxon>
        <taxon>Pelagomonadaceae</taxon>
        <taxon>Chrysophaeum</taxon>
    </lineage>
</organism>
<dbReference type="Gene3D" id="3.40.50.300">
    <property type="entry name" value="P-loop containing nucleotide triphosphate hydrolases"/>
    <property type="match status" value="2"/>
</dbReference>
<comment type="subcellular location">
    <subcellularLocation>
        <location evidence="1">Endomembrane system</location>
    </subcellularLocation>
</comment>
<keyword evidence="8" id="KW-1185">Reference proteome</keyword>
<reference evidence="7" key="1">
    <citation type="submission" date="2023-01" db="EMBL/GenBank/DDBJ databases">
        <title>Metagenome sequencing of chrysophaentin producing Chrysophaeum taylorii.</title>
        <authorList>
            <person name="Davison J."/>
            <person name="Bewley C."/>
        </authorList>
    </citation>
    <scope>NUCLEOTIDE SEQUENCE</scope>
    <source>
        <strain evidence="7">NIES-1699</strain>
    </source>
</reference>
<evidence type="ECO:0000256" key="5">
    <source>
        <dbReference type="ARBA" id="ARBA00023136"/>
    </source>
</evidence>
<keyword evidence="4 6" id="KW-1133">Transmembrane helix</keyword>
<dbReference type="GO" id="GO:0000139">
    <property type="term" value="C:Golgi membrane"/>
    <property type="evidence" value="ECO:0007669"/>
    <property type="project" value="UniProtKB-SubCell"/>
</dbReference>
<evidence type="ECO:0000313" key="7">
    <source>
        <dbReference type="EMBL" id="KAJ8598641.1"/>
    </source>
</evidence>
<dbReference type="Pfam" id="PF13641">
    <property type="entry name" value="Glyco_tranf_2_3"/>
    <property type="match status" value="1"/>
</dbReference>
<dbReference type="SUPFAM" id="SSF52540">
    <property type="entry name" value="P-loop containing nucleoside triphosphate hydrolases"/>
    <property type="match status" value="2"/>
</dbReference>
<dbReference type="PANTHER" id="PTHR32044">
    <property type="entry name" value="GLUCOMANNAN 4-BETA-MANNOSYLTRANSFERASE 9"/>
    <property type="match status" value="1"/>
</dbReference>
<feature type="transmembrane region" description="Helical" evidence="6">
    <location>
        <begin position="664"/>
        <end position="685"/>
    </location>
</feature>
<dbReference type="InterPro" id="IPR027417">
    <property type="entry name" value="P-loop_NTPase"/>
</dbReference>
<keyword evidence="5 6" id="KW-0472">Membrane</keyword>
<dbReference type="Pfam" id="PF13469">
    <property type="entry name" value="Sulfotransfer_3"/>
    <property type="match status" value="1"/>
</dbReference>
<dbReference type="GO" id="GO:0016757">
    <property type="term" value="F:glycosyltransferase activity"/>
    <property type="evidence" value="ECO:0007669"/>
    <property type="project" value="TreeGrafter"/>
</dbReference>
<dbReference type="Proteomes" id="UP001230188">
    <property type="component" value="Unassembled WGS sequence"/>
</dbReference>
<dbReference type="PANTHER" id="PTHR32044:SF80">
    <property type="entry name" value="XYLOGLUCAN GLYCOSYLTRANSFERASE 2-RELATED"/>
    <property type="match status" value="1"/>
</dbReference>
<feature type="transmembrane region" description="Helical" evidence="6">
    <location>
        <begin position="1152"/>
        <end position="1175"/>
    </location>
</feature>
<feature type="transmembrane region" description="Helical" evidence="6">
    <location>
        <begin position="1187"/>
        <end position="1211"/>
    </location>
</feature>
<gene>
    <name evidence="7" type="ORF">CTAYLR_003084</name>
</gene>
<evidence type="ECO:0008006" key="9">
    <source>
        <dbReference type="Google" id="ProtNLM"/>
    </source>
</evidence>
<evidence type="ECO:0000256" key="3">
    <source>
        <dbReference type="ARBA" id="ARBA00022692"/>
    </source>
</evidence>
<keyword evidence="2" id="KW-0808">Transferase</keyword>
<dbReference type="EMBL" id="JAQMWT010000667">
    <property type="protein sequence ID" value="KAJ8598641.1"/>
    <property type="molecule type" value="Genomic_DNA"/>
</dbReference>
<proteinExistence type="predicted"/>
<comment type="caution">
    <text evidence="7">The sequence shown here is derived from an EMBL/GenBank/DDBJ whole genome shotgun (WGS) entry which is preliminary data.</text>
</comment>
<evidence type="ECO:0000256" key="1">
    <source>
        <dbReference type="ARBA" id="ARBA00004308"/>
    </source>
</evidence>